<feature type="coiled-coil region" evidence="1">
    <location>
        <begin position="279"/>
        <end position="334"/>
    </location>
</feature>
<dbReference type="AlphaFoldDB" id="A0A6P6SP38"/>
<feature type="compositionally biased region" description="Polar residues" evidence="2">
    <location>
        <begin position="1"/>
        <end position="21"/>
    </location>
</feature>
<dbReference type="PANTHER" id="PTHR33499:SF43">
    <property type="entry name" value="TRANSPOSASE, PTTA_EN_SPM, PLANT"/>
    <property type="match status" value="1"/>
</dbReference>
<dbReference type="RefSeq" id="XP_027067620.2">
    <property type="nucleotide sequence ID" value="XM_027211819.2"/>
</dbReference>
<proteinExistence type="predicted"/>
<evidence type="ECO:0000313" key="3">
    <source>
        <dbReference type="Proteomes" id="UP001652660"/>
    </source>
</evidence>
<dbReference type="Proteomes" id="UP001652660">
    <property type="component" value="Chromosome 6e"/>
</dbReference>
<name>A0A6P6SP38_COFAR</name>
<reference evidence="4" key="2">
    <citation type="submission" date="2025-08" db="UniProtKB">
        <authorList>
            <consortium name="RefSeq"/>
        </authorList>
    </citation>
    <scope>IDENTIFICATION</scope>
    <source>
        <tissue evidence="4">Leaves</tissue>
    </source>
</reference>
<gene>
    <name evidence="4" type="primary">LOC113693257</name>
</gene>
<protein>
    <submittedName>
        <fullName evidence="4">Uncharacterized protein</fullName>
    </submittedName>
</protein>
<sequence length="340" mass="39865">MIHPQTSESRASGENETNPVSEEQENARRRGRTRNLSLSKKREANETLTIEIDDCIRRIVGKDSQYFITEGGCVVRKAARLNVPKWSHLNPGDREGIYSTVTDDFRFPEHITSKTAINRQLNTQYRNHRYWLHRYFQSFESRQEALRQVLEGVSEEDWKWLVSYFENDEFKKISERNKQNRAKNDCHTTVGTKSLARVVEEKKRKEDVELSEIDMFELSQKSKKSRGLVNDKAKETLDKMRELHATTSMTSKEICEQELGYIPGHIRGRSATKKQAAEVERWKHEIEDSRKRADEAEKRAAEVTQQFTAQQELIKTLQQQQTETRSLYDKLANQLKDLRK</sequence>
<feature type="region of interest" description="Disordered" evidence="2">
    <location>
        <begin position="1"/>
        <end position="38"/>
    </location>
</feature>
<accession>A0A6P6SP38</accession>
<dbReference type="Pfam" id="PF03004">
    <property type="entry name" value="Transposase_24"/>
    <property type="match status" value="1"/>
</dbReference>
<dbReference type="InterPro" id="IPR004252">
    <property type="entry name" value="Probable_transposase_24"/>
</dbReference>
<dbReference type="PANTHER" id="PTHR33499">
    <property type="entry name" value="OS12G0282400 PROTEIN-RELATED"/>
    <property type="match status" value="1"/>
</dbReference>
<evidence type="ECO:0000313" key="4">
    <source>
        <dbReference type="RefSeq" id="XP_027067620.2"/>
    </source>
</evidence>
<evidence type="ECO:0000256" key="2">
    <source>
        <dbReference type="SAM" id="MobiDB-lite"/>
    </source>
</evidence>
<organism evidence="3 4">
    <name type="scientific">Coffea arabica</name>
    <name type="common">Arabian coffee</name>
    <dbReference type="NCBI Taxonomy" id="13443"/>
    <lineage>
        <taxon>Eukaryota</taxon>
        <taxon>Viridiplantae</taxon>
        <taxon>Streptophyta</taxon>
        <taxon>Embryophyta</taxon>
        <taxon>Tracheophyta</taxon>
        <taxon>Spermatophyta</taxon>
        <taxon>Magnoliopsida</taxon>
        <taxon>eudicotyledons</taxon>
        <taxon>Gunneridae</taxon>
        <taxon>Pentapetalae</taxon>
        <taxon>asterids</taxon>
        <taxon>lamiids</taxon>
        <taxon>Gentianales</taxon>
        <taxon>Rubiaceae</taxon>
        <taxon>Ixoroideae</taxon>
        <taxon>Gardenieae complex</taxon>
        <taxon>Bertiereae - Coffeeae clade</taxon>
        <taxon>Coffeeae</taxon>
        <taxon>Coffea</taxon>
    </lineage>
</organism>
<keyword evidence="1" id="KW-0175">Coiled coil</keyword>
<keyword evidence="3" id="KW-1185">Reference proteome</keyword>
<reference evidence="3" key="1">
    <citation type="journal article" date="2025" name="Foods">
        <title>Unveiling the Microbial Signatures of Arabica Coffee Cherries: Insights into Ripeness Specific Diversity, Functional Traits, and Implications for Quality and Safety.</title>
        <authorList>
            <consortium name="RefSeq"/>
            <person name="Tenea G.N."/>
            <person name="Cifuentes V."/>
            <person name="Reyes P."/>
            <person name="Cevallos-Vallejos M."/>
        </authorList>
    </citation>
    <scope>NUCLEOTIDE SEQUENCE [LARGE SCALE GENOMIC DNA]</scope>
</reference>
<dbReference type="GeneID" id="113693257"/>
<dbReference type="OrthoDB" id="1745817at2759"/>
<evidence type="ECO:0000256" key="1">
    <source>
        <dbReference type="SAM" id="Coils"/>
    </source>
</evidence>